<proteinExistence type="predicted"/>
<dbReference type="AlphaFoldDB" id="A0A0R3R4B4"/>
<name>A0A0R3R4B4_9BILA</name>
<evidence type="ECO:0000313" key="1">
    <source>
        <dbReference type="WBParaSite" id="BTMF_0001485401-mRNA-1"/>
    </source>
</evidence>
<protein>
    <submittedName>
        <fullName evidence="1">RT_RNaseH_2 domain-containing protein</fullName>
    </submittedName>
</protein>
<sequence length="89" mass="10088">LRDTILSPVVYKKEISVSKNKDVNCRGRLYGQFAIDHRPLLVFIEADPKDSLISYLESNDNKDSPPLNSKAVAFELVKASMKLVKMKCF</sequence>
<organism evidence="1">
    <name type="scientific">Brugia timori</name>
    <dbReference type="NCBI Taxonomy" id="42155"/>
    <lineage>
        <taxon>Eukaryota</taxon>
        <taxon>Metazoa</taxon>
        <taxon>Ecdysozoa</taxon>
        <taxon>Nematoda</taxon>
        <taxon>Chromadorea</taxon>
        <taxon>Rhabditida</taxon>
        <taxon>Spirurina</taxon>
        <taxon>Spiruromorpha</taxon>
        <taxon>Filarioidea</taxon>
        <taxon>Onchocercidae</taxon>
        <taxon>Brugia</taxon>
    </lineage>
</organism>
<dbReference type="WBParaSite" id="BTMF_0001485401-mRNA-1">
    <property type="protein sequence ID" value="BTMF_0001485401-mRNA-1"/>
    <property type="gene ID" value="BTMF_0001485401"/>
</dbReference>
<accession>A0A0R3R4B4</accession>
<reference evidence="1" key="1">
    <citation type="submission" date="2017-02" db="UniProtKB">
        <authorList>
            <consortium name="WormBaseParasite"/>
        </authorList>
    </citation>
    <scope>IDENTIFICATION</scope>
</reference>